<dbReference type="InterPro" id="IPR013974">
    <property type="entry name" value="SAF"/>
</dbReference>
<protein>
    <submittedName>
        <fullName evidence="2">N-acylneuraminate-9-phosphate synthase</fullName>
    </submittedName>
</protein>
<dbReference type="SUPFAM" id="SSF51269">
    <property type="entry name" value="AFP III-like domain"/>
    <property type="match status" value="1"/>
</dbReference>
<dbReference type="InterPro" id="IPR006190">
    <property type="entry name" value="SAF_AFP_Neu5Ac"/>
</dbReference>
<dbReference type="InterPro" id="IPR036732">
    <property type="entry name" value="AFP_Neu5c_C_sf"/>
</dbReference>
<dbReference type="AlphaFoldDB" id="A0A0S1SS91"/>
<dbReference type="CDD" id="cd11615">
    <property type="entry name" value="SAF_NeuB_like"/>
    <property type="match status" value="1"/>
</dbReference>
<dbReference type="STRING" id="1735162.PeribacterB2_0948"/>
<evidence type="ECO:0000313" key="3">
    <source>
        <dbReference type="Proteomes" id="UP000069135"/>
    </source>
</evidence>
<dbReference type="Pfam" id="PF03102">
    <property type="entry name" value="NeuB"/>
    <property type="match status" value="1"/>
</dbReference>
<accession>A0A0S1SL92</accession>
<dbReference type="InterPro" id="IPR013132">
    <property type="entry name" value="PseI/NeuA/B-like_N"/>
</dbReference>
<dbReference type="GO" id="GO:0047444">
    <property type="term" value="F:N-acylneuraminate-9-phosphate synthase activity"/>
    <property type="evidence" value="ECO:0007669"/>
    <property type="project" value="TreeGrafter"/>
</dbReference>
<dbReference type="InterPro" id="IPR057736">
    <property type="entry name" value="SAF_PseI/NeuA/NeuB"/>
</dbReference>
<proteinExistence type="predicted"/>
<dbReference type="EMBL" id="CP013065">
    <property type="protein sequence ID" value="ALM13612.1"/>
    <property type="molecule type" value="Genomic_DNA"/>
</dbReference>
<reference evidence="2 3" key="2">
    <citation type="journal article" date="2016" name="PeerJ">
        <title>Analysis of five complete genome sequences for members of the class Peribacteria in the recently recognized Peregrinibacteria bacterial phylum.</title>
        <authorList>
            <person name="Anantharaman K."/>
            <person name="Brown C.T."/>
            <person name="Burstein D."/>
            <person name="Castelle C.J."/>
            <person name="Probst A.J."/>
            <person name="Thomas B.C."/>
            <person name="Williams K.H."/>
            <person name="Banfield J.F."/>
        </authorList>
    </citation>
    <scope>NUCLEOTIDE SEQUENCE [LARGE SCALE GENOMIC DNA]</scope>
    <source>
        <strain evidence="2">RIFOXYD1_FULL_PER-ii_59_16</strain>
    </source>
</reference>
<accession>A0A0S1SQ37</accession>
<dbReference type="Gene3D" id="3.20.20.70">
    <property type="entry name" value="Aldolase class I"/>
    <property type="match status" value="1"/>
</dbReference>
<reference evidence="3" key="1">
    <citation type="submission" date="2015-10" db="EMBL/GenBank/DDBJ databases">
        <title>Analysis of five complete genome sequences for members of the class Peribacteria in the recently recognized Peregrinibacteria bacterial phylum.</title>
        <authorList>
            <person name="Anantharaman K."/>
            <person name="Brown C.T."/>
            <person name="Burstein D."/>
            <person name="Castelle C.J."/>
            <person name="Probst A.J."/>
            <person name="Thomas B.C."/>
            <person name="Williams K.H."/>
            <person name="Banfield J.F."/>
        </authorList>
    </citation>
    <scope>NUCLEOTIDE SEQUENCE [LARGE SCALE GENOMIC DNA]</scope>
</reference>
<sequence length="350" mass="38126">MAVPSLRIAGRIIGREFPPFVIAEIGINHEGSMEKAKTMVDDAAAAGAECVKFQSHVVDDEMAPVAKKVIPGHTKESIWDIMERCAFNEEQERELKRYVESRKMLYLSTPFSRAAADRLIRMDIAAFKIGSGECNNYPLIEHVAVCGKPVILSTGMNDIASIRPAVEILRARKIPFALLHCTSMYPTPYDKVRLGAIADIQNAFPDAVTGLSDHSLGIWTCLGAVSLGASILEKHFTSTREWEGPDIAISINPAELNDLIQGSRAIHAALGGSKTVLPEEQDVINFAYACVVTIVPVRAGETFTEKNIWVKRPGTGEIKAKDFSALLGKKAAKDLEGGIQVKWADVLGRS</sequence>
<accession>A0A0S1SXM7</accession>
<evidence type="ECO:0000313" key="2">
    <source>
        <dbReference type="EMBL" id="ALM13612.1"/>
    </source>
</evidence>
<dbReference type="GO" id="GO:0016051">
    <property type="term" value="P:carbohydrate biosynthetic process"/>
    <property type="evidence" value="ECO:0007669"/>
    <property type="project" value="InterPro"/>
</dbReference>
<accession>A0A0S1SCK4</accession>
<dbReference type="Proteomes" id="UP000069135">
    <property type="component" value="Chromosome"/>
</dbReference>
<organism evidence="2 3">
    <name type="scientific">Candidatus Peribacter riflensis</name>
    <dbReference type="NCBI Taxonomy" id="1735162"/>
    <lineage>
        <taxon>Bacteria</taxon>
        <taxon>Candidatus Peregrinibacteriota</taxon>
        <taxon>Candidatus Peribacteria</taxon>
        <taxon>Candidatus Peribacterales</taxon>
        <taxon>Candidatus Peribacteraceae</taxon>
        <taxon>Candidatus Peribacter</taxon>
    </lineage>
</organism>
<dbReference type="InterPro" id="IPR013785">
    <property type="entry name" value="Aldolase_TIM"/>
</dbReference>
<feature type="domain" description="AFP-like" evidence="1">
    <location>
        <begin position="290"/>
        <end position="349"/>
    </location>
</feature>
<dbReference type="PANTHER" id="PTHR42966:SF1">
    <property type="entry name" value="SIALIC ACID SYNTHASE"/>
    <property type="match status" value="1"/>
</dbReference>
<evidence type="ECO:0000259" key="1">
    <source>
        <dbReference type="PROSITE" id="PS50844"/>
    </source>
</evidence>
<dbReference type="PROSITE" id="PS50844">
    <property type="entry name" value="AFP_LIKE"/>
    <property type="match status" value="1"/>
</dbReference>
<gene>
    <name evidence="2" type="ORF">PeribacterD1_0946</name>
</gene>
<dbReference type="Gene3D" id="3.90.1210.10">
    <property type="entry name" value="Antifreeze-like/N-acetylneuraminic acid synthase C-terminal domain"/>
    <property type="match status" value="1"/>
</dbReference>
<accession>A0A0S1SS91</accession>
<dbReference type="SUPFAM" id="SSF51569">
    <property type="entry name" value="Aldolase"/>
    <property type="match status" value="1"/>
</dbReference>
<name>A0A0S1SS91_9BACT</name>
<dbReference type="SMART" id="SM00858">
    <property type="entry name" value="SAF"/>
    <property type="match status" value="1"/>
</dbReference>
<dbReference type="InterPro" id="IPR051690">
    <property type="entry name" value="PseI-like"/>
</dbReference>
<dbReference type="PATRIC" id="fig|1735161.3.peg.925"/>
<dbReference type="KEGG" id="prf:PeribacterA2_0946"/>
<dbReference type="Pfam" id="PF08666">
    <property type="entry name" value="SAF"/>
    <property type="match status" value="1"/>
</dbReference>
<dbReference type="PANTHER" id="PTHR42966">
    <property type="entry name" value="N-ACETYLNEURAMINATE SYNTHASE"/>
    <property type="match status" value="1"/>
</dbReference>